<evidence type="ECO:0000313" key="1">
    <source>
        <dbReference type="EMBL" id="JAD95877.1"/>
    </source>
</evidence>
<sequence length="12" mass="1288">MRASQAGEEPRG</sequence>
<protein>
    <submittedName>
        <fullName evidence="1">Uncharacterized protein</fullName>
    </submittedName>
</protein>
<reference evidence="1" key="1">
    <citation type="submission" date="2014-09" db="EMBL/GenBank/DDBJ databases">
        <authorList>
            <person name="Magalhaes I.L.F."/>
            <person name="Oliveira U."/>
            <person name="Santos F.R."/>
            <person name="Vidigal T.H.D.A."/>
            <person name="Brescovit A.D."/>
            <person name="Santos A.J."/>
        </authorList>
    </citation>
    <scope>NUCLEOTIDE SEQUENCE</scope>
    <source>
        <tissue evidence="1">Shoot tissue taken approximately 20 cm above the soil surface</tissue>
    </source>
</reference>
<name>A0A0A9EIJ0_ARUDO</name>
<reference evidence="1" key="2">
    <citation type="journal article" date="2015" name="Data Brief">
        <title>Shoot transcriptome of the giant reed, Arundo donax.</title>
        <authorList>
            <person name="Barrero R.A."/>
            <person name="Guerrero F.D."/>
            <person name="Moolhuijzen P."/>
            <person name="Goolsby J.A."/>
            <person name="Tidwell J."/>
            <person name="Bellgard S.E."/>
            <person name="Bellgard M.I."/>
        </authorList>
    </citation>
    <scope>NUCLEOTIDE SEQUENCE</scope>
    <source>
        <tissue evidence="1">Shoot tissue taken approximately 20 cm above the soil surface</tissue>
    </source>
</reference>
<organism evidence="1">
    <name type="scientific">Arundo donax</name>
    <name type="common">Giant reed</name>
    <name type="synonym">Donax arundinaceus</name>
    <dbReference type="NCBI Taxonomy" id="35708"/>
    <lineage>
        <taxon>Eukaryota</taxon>
        <taxon>Viridiplantae</taxon>
        <taxon>Streptophyta</taxon>
        <taxon>Embryophyta</taxon>
        <taxon>Tracheophyta</taxon>
        <taxon>Spermatophyta</taxon>
        <taxon>Magnoliopsida</taxon>
        <taxon>Liliopsida</taxon>
        <taxon>Poales</taxon>
        <taxon>Poaceae</taxon>
        <taxon>PACMAD clade</taxon>
        <taxon>Arundinoideae</taxon>
        <taxon>Arundineae</taxon>
        <taxon>Arundo</taxon>
    </lineage>
</organism>
<dbReference type="EMBL" id="GBRH01202018">
    <property type="protein sequence ID" value="JAD95877.1"/>
    <property type="molecule type" value="Transcribed_RNA"/>
</dbReference>
<proteinExistence type="predicted"/>
<accession>A0A0A9EIJ0</accession>